<dbReference type="InterPro" id="IPR055693">
    <property type="entry name" value="DUF7269"/>
</dbReference>
<dbReference type="Proteomes" id="UP001596395">
    <property type="component" value="Unassembled WGS sequence"/>
</dbReference>
<feature type="transmembrane region" description="Helical" evidence="1">
    <location>
        <begin position="36"/>
        <end position="53"/>
    </location>
</feature>
<proteinExistence type="predicted"/>
<dbReference type="Pfam" id="PF23933">
    <property type="entry name" value="DUF7269"/>
    <property type="match status" value="1"/>
</dbReference>
<feature type="transmembrane region" description="Helical" evidence="1">
    <location>
        <begin position="12"/>
        <end position="30"/>
    </location>
</feature>
<protein>
    <submittedName>
        <fullName evidence="2">Uncharacterized protein</fullName>
    </submittedName>
</protein>
<reference evidence="2 3" key="1">
    <citation type="journal article" date="2019" name="Int. J. Syst. Evol. Microbiol.">
        <title>The Global Catalogue of Microorganisms (GCM) 10K type strain sequencing project: providing services to taxonomists for standard genome sequencing and annotation.</title>
        <authorList>
            <consortium name="The Broad Institute Genomics Platform"/>
            <consortium name="The Broad Institute Genome Sequencing Center for Infectious Disease"/>
            <person name="Wu L."/>
            <person name="Ma J."/>
        </authorList>
    </citation>
    <scope>NUCLEOTIDE SEQUENCE [LARGE SCALE GENOMIC DNA]</scope>
    <source>
        <strain evidence="2 3">GX26</strain>
    </source>
</reference>
<sequence length="187" mass="20429">MNAKTATSALGVLFVVVGFAMLFVPGLAGLFDANEVFLSLIGLGFALQTVRVVNARRRTPYEQATTADPEIAQELPTPGDDFDDLMDQAAAVRYSGAQRDTVRERLRAAAVAVIVRTEGLSREQAIERIDDGSWTDDPYAAAFFTGEIQGTSLLQRVSLFDRTRSQFERWATHAAKEIVDLSEGENA</sequence>
<keyword evidence="1" id="KW-1133">Transmembrane helix</keyword>
<evidence type="ECO:0000256" key="1">
    <source>
        <dbReference type="SAM" id="Phobius"/>
    </source>
</evidence>
<dbReference type="AlphaFoldDB" id="A0ABD5VC32"/>
<accession>A0ABD5VC32</accession>
<keyword evidence="1" id="KW-0812">Transmembrane</keyword>
<gene>
    <name evidence="2" type="ORF">ACFQGB_02585</name>
</gene>
<keyword evidence="1" id="KW-0472">Membrane</keyword>
<organism evidence="2 3">
    <name type="scientific">Halorubellus litoreus</name>
    <dbReference type="NCBI Taxonomy" id="755308"/>
    <lineage>
        <taxon>Archaea</taxon>
        <taxon>Methanobacteriati</taxon>
        <taxon>Methanobacteriota</taxon>
        <taxon>Stenosarchaea group</taxon>
        <taxon>Halobacteria</taxon>
        <taxon>Halobacteriales</taxon>
        <taxon>Halorubellaceae</taxon>
        <taxon>Halorubellus</taxon>
    </lineage>
</organism>
<evidence type="ECO:0000313" key="2">
    <source>
        <dbReference type="EMBL" id="MFC6951740.1"/>
    </source>
</evidence>
<keyword evidence="3" id="KW-1185">Reference proteome</keyword>
<evidence type="ECO:0000313" key="3">
    <source>
        <dbReference type="Proteomes" id="UP001596395"/>
    </source>
</evidence>
<dbReference type="RefSeq" id="WP_336348755.1">
    <property type="nucleotide sequence ID" value="NZ_JAZAQL010000001.1"/>
</dbReference>
<dbReference type="EMBL" id="JBHSXN010000001">
    <property type="protein sequence ID" value="MFC6951740.1"/>
    <property type="molecule type" value="Genomic_DNA"/>
</dbReference>
<name>A0ABD5VC32_9EURY</name>
<comment type="caution">
    <text evidence="2">The sequence shown here is derived from an EMBL/GenBank/DDBJ whole genome shotgun (WGS) entry which is preliminary data.</text>
</comment>